<feature type="region of interest" description="Disordered" evidence="1">
    <location>
        <begin position="1"/>
        <end position="20"/>
    </location>
</feature>
<gene>
    <name evidence="2" type="ORF">Fot_29195</name>
</gene>
<dbReference type="Proteomes" id="UP001604277">
    <property type="component" value="Unassembled WGS sequence"/>
</dbReference>
<evidence type="ECO:0000313" key="3">
    <source>
        <dbReference type="Proteomes" id="UP001604277"/>
    </source>
</evidence>
<proteinExistence type="predicted"/>
<name>A0ABD1TR80_9LAMI</name>
<evidence type="ECO:0000313" key="2">
    <source>
        <dbReference type="EMBL" id="KAL2515224.1"/>
    </source>
</evidence>
<evidence type="ECO:0000256" key="1">
    <source>
        <dbReference type="SAM" id="MobiDB-lite"/>
    </source>
</evidence>
<organism evidence="2 3">
    <name type="scientific">Forsythia ovata</name>
    <dbReference type="NCBI Taxonomy" id="205694"/>
    <lineage>
        <taxon>Eukaryota</taxon>
        <taxon>Viridiplantae</taxon>
        <taxon>Streptophyta</taxon>
        <taxon>Embryophyta</taxon>
        <taxon>Tracheophyta</taxon>
        <taxon>Spermatophyta</taxon>
        <taxon>Magnoliopsida</taxon>
        <taxon>eudicotyledons</taxon>
        <taxon>Gunneridae</taxon>
        <taxon>Pentapetalae</taxon>
        <taxon>asterids</taxon>
        <taxon>lamiids</taxon>
        <taxon>Lamiales</taxon>
        <taxon>Oleaceae</taxon>
        <taxon>Forsythieae</taxon>
        <taxon>Forsythia</taxon>
    </lineage>
</organism>
<dbReference type="EMBL" id="JBFOLJ010000008">
    <property type="protein sequence ID" value="KAL2515224.1"/>
    <property type="molecule type" value="Genomic_DNA"/>
</dbReference>
<sequence length="106" mass="11909">MEKKQHNEAKGPNSTIGRLESQRLIQQLTTLPPFPLPGKPGRSTIHARLGDIGLVKLEAMDRKFNVGSISLQKKLADSRRPIRKEQIPDLTDLMNDMFFGSVNTDK</sequence>
<dbReference type="AlphaFoldDB" id="A0ABD1TR80"/>
<reference evidence="3" key="1">
    <citation type="submission" date="2024-07" db="EMBL/GenBank/DDBJ databases">
        <title>Two chromosome-level genome assemblies of Korean endemic species Abeliophyllum distichum and Forsythia ovata (Oleaceae).</title>
        <authorList>
            <person name="Jang H."/>
        </authorList>
    </citation>
    <scope>NUCLEOTIDE SEQUENCE [LARGE SCALE GENOMIC DNA]</scope>
</reference>
<keyword evidence="3" id="KW-1185">Reference proteome</keyword>
<comment type="caution">
    <text evidence="2">The sequence shown here is derived from an EMBL/GenBank/DDBJ whole genome shotgun (WGS) entry which is preliminary data.</text>
</comment>
<protein>
    <submittedName>
        <fullName evidence="2">Uncharacterized protein</fullName>
    </submittedName>
</protein>
<accession>A0ABD1TR80</accession>